<gene>
    <name evidence="4" type="ORF">ENR15_05120</name>
</gene>
<keyword evidence="2" id="KW-1133">Transmembrane helix</keyword>
<evidence type="ECO:0000256" key="1">
    <source>
        <dbReference type="ARBA" id="ARBA00005381"/>
    </source>
</evidence>
<evidence type="ECO:0000256" key="2">
    <source>
        <dbReference type="SAM" id="Phobius"/>
    </source>
</evidence>
<name>A0A7C3ZIK0_9CYAN</name>
<comment type="similarity">
    <text evidence="1">Belongs to the adenylyl cyclase class-3 family.</text>
</comment>
<keyword evidence="2" id="KW-0472">Membrane</keyword>
<reference evidence="4" key="1">
    <citation type="journal article" date="2020" name="mSystems">
        <title>Genome- and Community-Level Interaction Insights into Carbon Utilization and Element Cycling Functions of Hydrothermarchaeota in Hydrothermal Sediment.</title>
        <authorList>
            <person name="Zhou Z."/>
            <person name="Liu Y."/>
            <person name="Xu W."/>
            <person name="Pan J."/>
            <person name="Luo Z.H."/>
            <person name="Li M."/>
        </authorList>
    </citation>
    <scope>NUCLEOTIDE SEQUENCE [LARGE SCALE GENOMIC DNA]</scope>
    <source>
        <strain evidence="4">SpSt-374</strain>
    </source>
</reference>
<dbReference type="PROSITE" id="PS50125">
    <property type="entry name" value="GUANYLATE_CYCLASE_2"/>
    <property type="match status" value="1"/>
</dbReference>
<proteinExistence type="inferred from homology"/>
<comment type="caution">
    <text evidence="4">The sequence shown here is derived from an EMBL/GenBank/DDBJ whole genome shotgun (WGS) entry which is preliminary data.</text>
</comment>
<evidence type="ECO:0000259" key="3">
    <source>
        <dbReference type="PROSITE" id="PS50125"/>
    </source>
</evidence>
<dbReference type="Pfam" id="PF00211">
    <property type="entry name" value="Guanylate_cyc"/>
    <property type="match status" value="1"/>
</dbReference>
<sequence>MWKRLRRLMGEWGGVLLVAPGVALLVGGMQWAGFWQLWELQMLDTWYELRPLQGKDNRTVIVGVDEEDIRTLGQWPASDATMAELLTKISAQKPRAIGLDIYRDLKVNPGHEELVKVFKNTPNLIGIKTVGEAERGFQVNPPPVLAELGQVAANDLVLDPDSKVRRGLLFLETPDGEVVESLALRLALMYLEAEGVTPQNSEEHPEYLQLGKTTFFRLGENFGGYVRTYAGGYQIPINFQGPSCRDIKLCPFVMVSVRDVLSGRIPGDLMRDVVVLIGAVAPSLPDVFLTPYDGGFFGAPERTPGVEIHAHLTTQIITAALEGHSLMQVWDDRWEWLWIFAWSSVGAAMGWFCPSAQQTALGTLLAVGVCGGSAYGAFLQGWWIPAVPPLVALVGASVTVTGYQVQRERRERDALMNLFGRHVTPKIAAAIWRDREQLMESGQVTPLEVTATVLFSDLQGFSTIAETLEPKVLISWLNEYFKAMAQVVLDHDGVIDKYIGDAVMAVFGVPIPATTEAEIARDAIAAVNCAISMANKLRNLNRDWETRGLPTVAMRVGIATGKLVAGSLGSEQRSDYTIIGDTVNIASRLESYDKTFDAGICRILISEATYKYIPNQFTSNCIGTVVLKGRQQASKIYQIYPD</sequence>
<dbReference type="CDD" id="cd07302">
    <property type="entry name" value="CHD"/>
    <property type="match status" value="1"/>
</dbReference>
<accession>A0A7C3ZIK0</accession>
<protein>
    <submittedName>
        <fullName evidence="4">Adenylate/guanylate cyclase domain-containing protein</fullName>
    </submittedName>
</protein>
<dbReference type="PANTHER" id="PTHR43081">
    <property type="entry name" value="ADENYLATE CYCLASE, TERMINAL-DIFFERENTIATION SPECIFIC-RELATED"/>
    <property type="match status" value="1"/>
</dbReference>
<dbReference type="GO" id="GO:0004016">
    <property type="term" value="F:adenylate cyclase activity"/>
    <property type="evidence" value="ECO:0007669"/>
    <property type="project" value="UniProtKB-ARBA"/>
</dbReference>
<dbReference type="GO" id="GO:0009190">
    <property type="term" value="P:cyclic nucleotide biosynthetic process"/>
    <property type="evidence" value="ECO:0007669"/>
    <property type="project" value="InterPro"/>
</dbReference>
<dbReference type="AlphaFoldDB" id="A0A7C3ZIK0"/>
<feature type="domain" description="Guanylate cyclase" evidence="3">
    <location>
        <begin position="452"/>
        <end position="590"/>
    </location>
</feature>
<dbReference type="InterPro" id="IPR050697">
    <property type="entry name" value="Adenylyl/Guanylyl_Cyclase_3/4"/>
</dbReference>
<dbReference type="PANTHER" id="PTHR43081:SF1">
    <property type="entry name" value="ADENYLATE CYCLASE, TERMINAL-DIFFERENTIATION SPECIFIC"/>
    <property type="match status" value="1"/>
</dbReference>
<dbReference type="InterPro" id="IPR029787">
    <property type="entry name" value="Nucleotide_cyclase"/>
</dbReference>
<dbReference type="GO" id="GO:0035556">
    <property type="term" value="P:intracellular signal transduction"/>
    <property type="evidence" value="ECO:0007669"/>
    <property type="project" value="InterPro"/>
</dbReference>
<feature type="transmembrane region" description="Helical" evidence="2">
    <location>
        <begin position="12"/>
        <end position="38"/>
    </location>
</feature>
<keyword evidence="2" id="KW-0812">Transmembrane</keyword>
<dbReference type="EMBL" id="DSPX01000047">
    <property type="protein sequence ID" value="HGG00043.1"/>
    <property type="molecule type" value="Genomic_DNA"/>
</dbReference>
<dbReference type="InterPro" id="IPR007890">
    <property type="entry name" value="CHASE2"/>
</dbReference>
<dbReference type="InterPro" id="IPR001054">
    <property type="entry name" value="A/G_cyclase"/>
</dbReference>
<evidence type="ECO:0000313" key="4">
    <source>
        <dbReference type="EMBL" id="HGG00043.1"/>
    </source>
</evidence>
<dbReference type="SMART" id="SM00044">
    <property type="entry name" value="CYCc"/>
    <property type="match status" value="1"/>
</dbReference>
<dbReference type="SMART" id="SM01080">
    <property type="entry name" value="CHASE2"/>
    <property type="match status" value="1"/>
</dbReference>
<dbReference type="Pfam" id="PF05226">
    <property type="entry name" value="CHASE2"/>
    <property type="match status" value="1"/>
</dbReference>
<dbReference type="Gene3D" id="3.30.70.1230">
    <property type="entry name" value="Nucleotide cyclase"/>
    <property type="match status" value="1"/>
</dbReference>
<dbReference type="SUPFAM" id="SSF55073">
    <property type="entry name" value="Nucleotide cyclase"/>
    <property type="match status" value="1"/>
</dbReference>
<organism evidence="4">
    <name type="scientific">Planktothricoides sp. SpSt-374</name>
    <dbReference type="NCBI Taxonomy" id="2282167"/>
    <lineage>
        <taxon>Bacteria</taxon>
        <taxon>Bacillati</taxon>
        <taxon>Cyanobacteriota</taxon>
        <taxon>Cyanophyceae</taxon>
        <taxon>Oscillatoriophycideae</taxon>
        <taxon>Oscillatoriales</taxon>
        <taxon>Oscillatoriaceae</taxon>
        <taxon>Planktothricoides</taxon>
    </lineage>
</organism>